<evidence type="ECO:0000313" key="9">
    <source>
        <dbReference type="EMBL" id="QSQ15053.1"/>
    </source>
</evidence>
<dbReference type="PROSITE" id="PS00871">
    <property type="entry name" value="CLPAB_2"/>
    <property type="match status" value="1"/>
</dbReference>
<dbReference type="PANTHER" id="PTHR11638:SF181">
    <property type="entry name" value="ATPASE SUBUNIT OF ATP-DEPENDENT PROTEASE"/>
    <property type="match status" value="1"/>
</dbReference>
<evidence type="ECO:0000256" key="2">
    <source>
        <dbReference type="ARBA" id="ARBA00022741"/>
    </source>
</evidence>
<dbReference type="SMART" id="SM00382">
    <property type="entry name" value="AAA"/>
    <property type="match status" value="2"/>
</dbReference>
<keyword evidence="4 6" id="KW-0143">Chaperone</keyword>
<dbReference type="InterPro" id="IPR003959">
    <property type="entry name" value="ATPase_AAA_core"/>
</dbReference>
<gene>
    <name evidence="9" type="primary">tssH</name>
    <name evidence="9" type="ORF">JY572_02905</name>
</gene>
<feature type="coiled-coil region" evidence="7">
    <location>
        <begin position="503"/>
        <end position="530"/>
    </location>
</feature>
<dbReference type="InterPro" id="IPR036628">
    <property type="entry name" value="Clp_N_dom_sf"/>
</dbReference>
<dbReference type="PROSITE" id="PS51903">
    <property type="entry name" value="CLP_R"/>
    <property type="match status" value="1"/>
</dbReference>
<evidence type="ECO:0000259" key="8">
    <source>
        <dbReference type="PROSITE" id="PS51903"/>
    </source>
</evidence>
<keyword evidence="1 5" id="KW-0677">Repeat</keyword>
<dbReference type="CDD" id="cd00009">
    <property type="entry name" value="AAA"/>
    <property type="match status" value="1"/>
</dbReference>
<evidence type="ECO:0000313" key="10">
    <source>
        <dbReference type="Proteomes" id="UP000663090"/>
    </source>
</evidence>
<evidence type="ECO:0000256" key="5">
    <source>
        <dbReference type="PROSITE-ProRule" id="PRU01251"/>
    </source>
</evidence>
<dbReference type="InterPro" id="IPR041546">
    <property type="entry name" value="ClpA/ClpB_AAA_lid"/>
</dbReference>
<dbReference type="Proteomes" id="UP000663090">
    <property type="component" value="Chromosome"/>
</dbReference>
<evidence type="ECO:0000256" key="3">
    <source>
        <dbReference type="ARBA" id="ARBA00022840"/>
    </source>
</evidence>
<reference evidence="9 10" key="1">
    <citation type="submission" date="2021-02" db="EMBL/GenBank/DDBJ databases">
        <title>De Novo genome assembly of isolated myxobacteria.</title>
        <authorList>
            <person name="Stevens D.C."/>
        </authorList>
    </citation>
    <scope>NUCLEOTIDE SEQUENCE [LARGE SCALE GENOMIC DNA]</scope>
    <source>
        <strain evidence="9 10">SCHIC003</strain>
    </source>
</reference>
<dbReference type="InterPro" id="IPR017729">
    <property type="entry name" value="ATPase_T6SS_ClpV1"/>
</dbReference>
<sequence length="873" mass="95065">MRVEPKTLVRRLTPTATRMLETAVSRASSARCYEIVPEHLLRQLLEDEEGEASLLLRHFQVDRAKVLASVEDGLKSLRTGNSGRPVFSESLFQWFEDAWLVASLEHGVSRLRSGVLMWQWIARSERYTAESYSALDAISVETLKKVFEEVVGRSKEAAEVSSATVAAPSGGGGRGEEALSRFTTSFTEKARSGKIDPIFGRDREIRQVIDVLARRRKNNPIIVGEPGVGKTALVEGLARAIVAGDVPESMRNLEVLGLDLGALQAGAGVRGEFENRLKAVISEVKGSPKPIILFIDEAHTIIGAGGAQGGGDAANLLKPELARGELRTIAATTWAEYKKYFEKDAALERRFQPIKVDEPSEEDAVLMLRGLCPAYAKSHGVTIRDEAVVAAVSLSHRYISGRQLPDKAVDLLDTAAARVKIEQSARPDELVEVESRLAALERELAVRERELAAGHPMPPPEDGPTLEERLAATRDSVATLRARWEQELAAVDVVRRARAELDAAKEGADVEKLKADVAEARAQLEKLQGESPLIHVDVDPDVVARVVAGWTGVPVGKLRSSSVGAVLTLEQTLRSRVKGQDAALRAVAETIRMSHAGIRNPSTPIGVLLFVGPSGVGKTETALALADTLYGGDRFLTTINMSEFQEKHTVSRLIGSPPGYVGYGEGGVLTEAVRQRPYSVVLLDECEKADLEVMNLFYQVFDKGMLSDGEGRLIDFRNTVVILTSNLATDALMQLYSGPEAPKTETVTETIRPILSRHFKPALLARMSVVPFIPIARDVLKDIAQMKLAALADRLHTSHRVKTEFAPEVTEEFARRCLDNDSGARNVDHLLRSSLMPRLSMELLERLAAGGVPGRLRVGLGASGDWDLSFSDA</sequence>
<dbReference type="InterPro" id="IPR027417">
    <property type="entry name" value="P-loop_NTPase"/>
</dbReference>
<dbReference type="SUPFAM" id="SSF81923">
    <property type="entry name" value="Double Clp-N motif"/>
    <property type="match status" value="1"/>
</dbReference>
<keyword evidence="2 6" id="KW-0547">Nucleotide-binding</keyword>
<dbReference type="EMBL" id="CP071091">
    <property type="protein sequence ID" value="QSQ15053.1"/>
    <property type="molecule type" value="Genomic_DNA"/>
</dbReference>
<evidence type="ECO:0000256" key="1">
    <source>
        <dbReference type="ARBA" id="ARBA00022737"/>
    </source>
</evidence>
<dbReference type="Pfam" id="PF02861">
    <property type="entry name" value="Clp_N"/>
    <property type="match status" value="1"/>
</dbReference>
<keyword evidence="7" id="KW-0175">Coiled coil</keyword>
<name>A0ABX7NFH5_9BACT</name>
<dbReference type="Gene3D" id="1.10.1780.10">
    <property type="entry name" value="Clp, N-terminal domain"/>
    <property type="match status" value="1"/>
</dbReference>
<dbReference type="InterPro" id="IPR018368">
    <property type="entry name" value="ClpA/B_CS1"/>
</dbReference>
<dbReference type="SMART" id="SM01086">
    <property type="entry name" value="ClpB_D2-small"/>
    <property type="match status" value="1"/>
</dbReference>
<evidence type="ECO:0000256" key="7">
    <source>
        <dbReference type="SAM" id="Coils"/>
    </source>
</evidence>
<dbReference type="InterPro" id="IPR019489">
    <property type="entry name" value="Clp_ATPase_C"/>
</dbReference>
<organism evidence="9 10">
    <name type="scientific">Myxococcus landrumensis</name>
    <dbReference type="NCBI Taxonomy" id="2813577"/>
    <lineage>
        <taxon>Bacteria</taxon>
        <taxon>Pseudomonadati</taxon>
        <taxon>Myxococcota</taxon>
        <taxon>Myxococcia</taxon>
        <taxon>Myxococcales</taxon>
        <taxon>Cystobacterineae</taxon>
        <taxon>Myxococcaceae</taxon>
        <taxon>Myxococcus</taxon>
    </lineage>
</organism>
<dbReference type="InterPro" id="IPR050130">
    <property type="entry name" value="ClpA_ClpB"/>
</dbReference>
<dbReference type="Pfam" id="PF10431">
    <property type="entry name" value="ClpB_D2-small"/>
    <property type="match status" value="1"/>
</dbReference>
<dbReference type="RefSeq" id="WP_206716795.1">
    <property type="nucleotide sequence ID" value="NZ_CP071091.1"/>
</dbReference>
<dbReference type="Pfam" id="PF17871">
    <property type="entry name" value="AAA_lid_9"/>
    <property type="match status" value="1"/>
</dbReference>
<dbReference type="PRINTS" id="PR00300">
    <property type="entry name" value="CLPPROTEASEA"/>
</dbReference>
<protein>
    <submittedName>
        <fullName evidence="9">Type VI secretion system ATPase TssH</fullName>
    </submittedName>
</protein>
<dbReference type="PROSITE" id="PS00870">
    <property type="entry name" value="CLPAB_1"/>
    <property type="match status" value="1"/>
</dbReference>
<proteinExistence type="inferred from homology"/>
<feature type="domain" description="Clp R" evidence="8">
    <location>
        <begin position="1"/>
        <end position="80"/>
    </location>
</feature>
<dbReference type="InterPro" id="IPR004176">
    <property type="entry name" value="Clp_R_N"/>
</dbReference>
<dbReference type="InterPro" id="IPR001270">
    <property type="entry name" value="ClpA/B"/>
</dbReference>
<keyword evidence="3 6" id="KW-0067">ATP-binding</keyword>
<dbReference type="InterPro" id="IPR028299">
    <property type="entry name" value="ClpA/B_CS2"/>
</dbReference>
<dbReference type="Pfam" id="PF07724">
    <property type="entry name" value="AAA_2"/>
    <property type="match status" value="1"/>
</dbReference>
<dbReference type="CDD" id="cd19499">
    <property type="entry name" value="RecA-like_ClpB_Hsp104-like"/>
    <property type="match status" value="1"/>
</dbReference>
<dbReference type="InterPro" id="IPR003593">
    <property type="entry name" value="AAA+_ATPase"/>
</dbReference>
<dbReference type="Gene3D" id="3.40.50.300">
    <property type="entry name" value="P-loop containing nucleotide triphosphate hydrolases"/>
    <property type="match status" value="3"/>
</dbReference>
<dbReference type="Pfam" id="PF00004">
    <property type="entry name" value="AAA"/>
    <property type="match status" value="1"/>
</dbReference>
<evidence type="ECO:0000256" key="4">
    <source>
        <dbReference type="ARBA" id="ARBA00023186"/>
    </source>
</evidence>
<keyword evidence="10" id="KW-1185">Reference proteome</keyword>
<accession>A0ABX7NFH5</accession>
<dbReference type="Gene3D" id="1.10.8.60">
    <property type="match status" value="1"/>
</dbReference>
<comment type="similarity">
    <text evidence="6">Belongs to the ClpA/ClpB family.</text>
</comment>
<evidence type="ECO:0000256" key="6">
    <source>
        <dbReference type="RuleBase" id="RU004432"/>
    </source>
</evidence>
<dbReference type="NCBIfam" id="TIGR03345">
    <property type="entry name" value="VI_ClpV1"/>
    <property type="match status" value="1"/>
</dbReference>
<dbReference type="PANTHER" id="PTHR11638">
    <property type="entry name" value="ATP-DEPENDENT CLP PROTEASE"/>
    <property type="match status" value="1"/>
</dbReference>
<dbReference type="SUPFAM" id="SSF52540">
    <property type="entry name" value="P-loop containing nucleoside triphosphate hydrolases"/>
    <property type="match status" value="2"/>
</dbReference>